<dbReference type="InterPro" id="IPR036322">
    <property type="entry name" value="WD40_repeat_dom_sf"/>
</dbReference>
<gene>
    <name evidence="6" type="ORF">KFE25_000535</name>
</gene>
<protein>
    <recommendedName>
        <fullName evidence="8">Pleiotropic regulator 1</fullName>
    </recommendedName>
</protein>
<evidence type="ECO:0008006" key="8">
    <source>
        <dbReference type="Google" id="ProtNLM"/>
    </source>
</evidence>
<dbReference type="InterPro" id="IPR019775">
    <property type="entry name" value="WD40_repeat_CS"/>
</dbReference>
<feature type="repeat" description="WD" evidence="4">
    <location>
        <begin position="277"/>
        <end position="318"/>
    </location>
</feature>
<dbReference type="Proteomes" id="UP000751190">
    <property type="component" value="Unassembled WGS sequence"/>
</dbReference>
<sequence length="464" mass="49782">MASSEGGHVELACASSLKRTLDMYLANYALRPTSASARSLKLAAKVAAEYAGVKDAANGGAAQRGDAQQQRDDAHASAGAGAAAGGGRELASAADGAMVLHAGGAKPAAPAIAAALLAAPQAGKNLLVGRRAPPKLEQPEWHAPWKLMRVISGHLGWVRCIAFDTTNEWFATGSNDRTIKIWDLASGVLKLTLTGHISTVRAICISDRHPYLFSVGDDKMVKCWDLETNQSIRSYHGHLSGVYCASLHPTLDVLMTGGRDSVVRVWDVRTAKSIFVLTGHQNTVSSLVTQSAEPQVISGSMDATVRLWDLAAGKSRATLTNHKKAVRALALHPTEYSFASGSADNIKKWRCPDGEFMQNLTGHNTIINDLVVNEDGVLVSAGDNGTLQFWDWRTGHCFQQQMTIAQPGSLEAEHGIYTAVFDRSGSRLLTGEADKTIKVWKEDADATPQTHPVVFNPVKEPKRY</sequence>
<dbReference type="FunFam" id="2.130.10.10:FF:000012">
    <property type="entry name" value="Putative pleiotropic regulator 1"/>
    <property type="match status" value="1"/>
</dbReference>
<evidence type="ECO:0000256" key="1">
    <source>
        <dbReference type="ARBA" id="ARBA00022574"/>
    </source>
</evidence>
<feature type="repeat" description="WD" evidence="4">
    <location>
        <begin position="360"/>
        <end position="400"/>
    </location>
</feature>
<dbReference type="OMA" id="FAMCFDQ"/>
<dbReference type="InterPro" id="IPR045241">
    <property type="entry name" value="Prp46/PLRG1-like"/>
</dbReference>
<dbReference type="InterPro" id="IPR001680">
    <property type="entry name" value="WD40_rpt"/>
</dbReference>
<keyword evidence="2" id="KW-0677">Repeat</keyword>
<feature type="repeat" description="WD" evidence="4">
    <location>
        <begin position="416"/>
        <end position="450"/>
    </location>
</feature>
<organism evidence="6 7">
    <name type="scientific">Diacronema lutheri</name>
    <name type="common">Unicellular marine alga</name>
    <name type="synonym">Monochrysis lutheri</name>
    <dbReference type="NCBI Taxonomy" id="2081491"/>
    <lineage>
        <taxon>Eukaryota</taxon>
        <taxon>Haptista</taxon>
        <taxon>Haptophyta</taxon>
        <taxon>Pavlovophyceae</taxon>
        <taxon>Pavlovales</taxon>
        <taxon>Pavlovaceae</taxon>
        <taxon>Diacronema</taxon>
    </lineage>
</organism>
<reference evidence="6" key="1">
    <citation type="submission" date="2021-05" db="EMBL/GenBank/DDBJ databases">
        <title>The genome of the haptophyte Pavlova lutheri (Diacronema luteri, Pavlovales) - a model for lipid biosynthesis in eukaryotic algae.</title>
        <authorList>
            <person name="Hulatt C.J."/>
            <person name="Posewitz M.C."/>
        </authorList>
    </citation>
    <scope>NUCLEOTIDE SEQUENCE</scope>
    <source>
        <strain evidence="6">NIVA-4/92</strain>
    </source>
</reference>
<dbReference type="PANTHER" id="PTHR19923">
    <property type="entry name" value="WD40 REPEAT PROTEINPRL1/PRL2-RELATED"/>
    <property type="match status" value="1"/>
</dbReference>
<keyword evidence="7" id="KW-1185">Reference proteome</keyword>
<evidence type="ECO:0000256" key="3">
    <source>
        <dbReference type="ARBA" id="ARBA00025726"/>
    </source>
</evidence>
<feature type="region of interest" description="Disordered" evidence="5">
    <location>
        <begin position="61"/>
        <end position="82"/>
    </location>
</feature>
<keyword evidence="1 4" id="KW-0853">WD repeat</keyword>
<evidence type="ECO:0000313" key="6">
    <source>
        <dbReference type="EMBL" id="KAG8467219.1"/>
    </source>
</evidence>
<evidence type="ECO:0000256" key="4">
    <source>
        <dbReference type="PROSITE-ProRule" id="PRU00221"/>
    </source>
</evidence>
<dbReference type="SMART" id="SM00320">
    <property type="entry name" value="WD40"/>
    <property type="match status" value="7"/>
</dbReference>
<feature type="repeat" description="WD" evidence="4">
    <location>
        <begin position="235"/>
        <end position="276"/>
    </location>
</feature>
<proteinExistence type="inferred from homology"/>
<dbReference type="PROSITE" id="PS00678">
    <property type="entry name" value="WD_REPEATS_1"/>
    <property type="match status" value="2"/>
</dbReference>
<dbReference type="InterPro" id="IPR015943">
    <property type="entry name" value="WD40/YVTN_repeat-like_dom_sf"/>
</dbReference>
<accession>A0A8J5XNX0</accession>
<dbReference type="PROSITE" id="PS50294">
    <property type="entry name" value="WD_REPEATS_REGION"/>
    <property type="match status" value="5"/>
</dbReference>
<feature type="repeat" description="WD" evidence="4">
    <location>
        <begin position="193"/>
        <end position="234"/>
    </location>
</feature>
<comment type="similarity">
    <text evidence="3">Belongs to the WD repeat PRL1/PRL2 family.</text>
</comment>
<dbReference type="PRINTS" id="PR00320">
    <property type="entry name" value="GPROTEINBRPT"/>
</dbReference>
<dbReference type="AlphaFoldDB" id="A0A8J5XNX0"/>
<dbReference type="SUPFAM" id="SSF50978">
    <property type="entry name" value="WD40 repeat-like"/>
    <property type="match status" value="1"/>
</dbReference>
<name>A0A8J5XNX0_DIALT</name>
<evidence type="ECO:0000256" key="2">
    <source>
        <dbReference type="ARBA" id="ARBA00022737"/>
    </source>
</evidence>
<feature type="repeat" description="WD" evidence="4">
    <location>
        <begin position="151"/>
        <end position="192"/>
    </location>
</feature>
<comment type="caution">
    <text evidence="6">The sequence shown here is derived from an EMBL/GenBank/DDBJ whole genome shotgun (WGS) entry which is preliminary data.</text>
</comment>
<dbReference type="GO" id="GO:0000398">
    <property type="term" value="P:mRNA splicing, via spliceosome"/>
    <property type="evidence" value="ECO:0007669"/>
    <property type="project" value="InterPro"/>
</dbReference>
<dbReference type="InterPro" id="IPR020472">
    <property type="entry name" value="WD40_PAC1"/>
</dbReference>
<dbReference type="GO" id="GO:0000974">
    <property type="term" value="C:Prp19 complex"/>
    <property type="evidence" value="ECO:0007669"/>
    <property type="project" value="TreeGrafter"/>
</dbReference>
<dbReference type="Gene3D" id="2.130.10.10">
    <property type="entry name" value="YVTN repeat-like/Quinoprotein amine dehydrogenase"/>
    <property type="match status" value="1"/>
</dbReference>
<dbReference type="OrthoDB" id="10256122at2759"/>
<dbReference type="GO" id="GO:0071013">
    <property type="term" value="C:catalytic step 2 spliceosome"/>
    <property type="evidence" value="ECO:0007669"/>
    <property type="project" value="TreeGrafter"/>
</dbReference>
<dbReference type="GO" id="GO:0071011">
    <property type="term" value="C:precatalytic spliceosome"/>
    <property type="evidence" value="ECO:0007669"/>
    <property type="project" value="TreeGrafter"/>
</dbReference>
<dbReference type="PANTHER" id="PTHR19923:SF0">
    <property type="entry name" value="PLEIOTROPIC REGULATOR 1"/>
    <property type="match status" value="1"/>
</dbReference>
<dbReference type="PROSITE" id="PS50082">
    <property type="entry name" value="WD_REPEATS_2"/>
    <property type="match status" value="6"/>
</dbReference>
<evidence type="ECO:0000256" key="5">
    <source>
        <dbReference type="SAM" id="MobiDB-lite"/>
    </source>
</evidence>
<dbReference type="CDD" id="cd00200">
    <property type="entry name" value="WD40"/>
    <property type="match status" value="1"/>
</dbReference>
<dbReference type="Pfam" id="PF00400">
    <property type="entry name" value="WD40"/>
    <property type="match status" value="7"/>
</dbReference>
<evidence type="ECO:0000313" key="7">
    <source>
        <dbReference type="Proteomes" id="UP000751190"/>
    </source>
</evidence>
<dbReference type="EMBL" id="JAGTXO010000006">
    <property type="protein sequence ID" value="KAG8467219.1"/>
    <property type="molecule type" value="Genomic_DNA"/>
</dbReference>